<reference evidence="3" key="1">
    <citation type="submission" date="2022-10" db="EMBL/GenBank/DDBJ databases">
        <title>Comparative genomics and taxonomic characterization of three novel marine species of genus Reichenbachiella exhibiting antioxidant and polysaccharide degradation activities.</title>
        <authorList>
            <person name="Muhammad N."/>
            <person name="Lee Y.-J."/>
            <person name="Ko J."/>
            <person name="Kim S.-G."/>
        </authorList>
    </citation>
    <scope>NUCLEOTIDE SEQUENCE</scope>
    <source>
        <strain evidence="3">Wsw4-B4</strain>
    </source>
</reference>
<dbReference type="InterPro" id="IPR006015">
    <property type="entry name" value="Universal_stress_UspA"/>
</dbReference>
<dbReference type="EMBL" id="CP106735">
    <property type="protein sequence ID" value="UXX78850.1"/>
    <property type="molecule type" value="Genomic_DNA"/>
</dbReference>
<sequence>MKRILVPVDFSKESLNALDAAHSLAKDTDSEILVLHIVEDPNIESMKISGEAHYDPMENVFVKLLLDKTKQRLEALVNDPKMADIKITYKVDIGNAYSSIAKNIASHKASLIFMGSQGASGLQEILVGSVADKTVRYATCPVIVVKDKCELGNIKDIVYASDLNDDHVQIIDDLKEMQSHFGAKLHLLKVFNSEWTTVAEAKKRADEFVDYFGLTDCSVAVKMSSDMAEAILDYASEINAGMIAIGTHDRHGLLHLIASHVSKNVVNHAHRPIWTKAIR</sequence>
<keyword evidence="4" id="KW-1185">Reference proteome</keyword>
<evidence type="ECO:0000256" key="1">
    <source>
        <dbReference type="ARBA" id="ARBA00008791"/>
    </source>
</evidence>
<protein>
    <submittedName>
        <fullName evidence="3">Universal stress protein</fullName>
    </submittedName>
</protein>
<comment type="similarity">
    <text evidence="1">Belongs to the universal stress protein A family.</text>
</comment>
<proteinExistence type="inferred from homology"/>
<gene>
    <name evidence="3" type="ORF">N7E81_15950</name>
</gene>
<dbReference type="Pfam" id="PF00582">
    <property type="entry name" value="Usp"/>
    <property type="match status" value="2"/>
</dbReference>
<organism evidence="3 4">
    <name type="scientific">Reichenbachiella carrageenanivorans</name>
    <dbReference type="NCBI Taxonomy" id="2979869"/>
    <lineage>
        <taxon>Bacteria</taxon>
        <taxon>Pseudomonadati</taxon>
        <taxon>Bacteroidota</taxon>
        <taxon>Cytophagia</taxon>
        <taxon>Cytophagales</taxon>
        <taxon>Reichenbachiellaceae</taxon>
        <taxon>Reichenbachiella</taxon>
    </lineage>
</organism>
<dbReference type="Proteomes" id="UP001062165">
    <property type="component" value="Chromosome"/>
</dbReference>
<evidence type="ECO:0000313" key="4">
    <source>
        <dbReference type="Proteomes" id="UP001062165"/>
    </source>
</evidence>
<dbReference type="CDD" id="cd00293">
    <property type="entry name" value="USP-like"/>
    <property type="match status" value="2"/>
</dbReference>
<dbReference type="PRINTS" id="PR01438">
    <property type="entry name" value="UNVRSLSTRESS"/>
</dbReference>
<dbReference type="SUPFAM" id="SSF52402">
    <property type="entry name" value="Adenine nucleotide alpha hydrolases-like"/>
    <property type="match status" value="2"/>
</dbReference>
<name>A0ABY6CY62_9BACT</name>
<dbReference type="PANTHER" id="PTHR46268">
    <property type="entry name" value="STRESS RESPONSE PROTEIN NHAX"/>
    <property type="match status" value="1"/>
</dbReference>
<dbReference type="InterPro" id="IPR006016">
    <property type="entry name" value="UspA"/>
</dbReference>
<accession>A0ABY6CY62</accession>
<dbReference type="InterPro" id="IPR014729">
    <property type="entry name" value="Rossmann-like_a/b/a_fold"/>
</dbReference>
<dbReference type="RefSeq" id="WP_263050594.1">
    <property type="nucleotide sequence ID" value="NZ_CP106735.1"/>
</dbReference>
<evidence type="ECO:0000313" key="3">
    <source>
        <dbReference type="EMBL" id="UXX78850.1"/>
    </source>
</evidence>
<dbReference type="Gene3D" id="3.40.50.620">
    <property type="entry name" value="HUPs"/>
    <property type="match status" value="2"/>
</dbReference>
<evidence type="ECO:0000259" key="2">
    <source>
        <dbReference type="Pfam" id="PF00582"/>
    </source>
</evidence>
<dbReference type="PANTHER" id="PTHR46268:SF6">
    <property type="entry name" value="UNIVERSAL STRESS PROTEIN UP12"/>
    <property type="match status" value="1"/>
</dbReference>
<feature type="domain" description="UspA" evidence="2">
    <location>
        <begin position="217"/>
        <end position="274"/>
    </location>
</feature>
<feature type="domain" description="UspA" evidence="2">
    <location>
        <begin position="1"/>
        <end position="146"/>
    </location>
</feature>